<keyword evidence="22" id="KW-1185">Reference proteome</keyword>
<evidence type="ECO:0000256" key="13">
    <source>
        <dbReference type="ARBA" id="ARBA00023180"/>
    </source>
</evidence>
<evidence type="ECO:0000313" key="21">
    <source>
        <dbReference type="EMBL" id="KAK8381257.1"/>
    </source>
</evidence>
<comment type="caution">
    <text evidence="21">The sequence shown here is derived from an EMBL/GenBank/DDBJ whole genome shotgun (WGS) entry which is preliminary data.</text>
</comment>
<dbReference type="GO" id="GO:0046872">
    <property type="term" value="F:metal ion binding"/>
    <property type="evidence" value="ECO:0007669"/>
    <property type="project" value="UniProtKB-KW"/>
</dbReference>
<dbReference type="AlphaFoldDB" id="A0AAW0T322"/>
<evidence type="ECO:0000256" key="4">
    <source>
        <dbReference type="ARBA" id="ARBA00007706"/>
    </source>
</evidence>
<dbReference type="EC" id="2.4.1.135" evidence="5 20"/>
<evidence type="ECO:0000256" key="7">
    <source>
        <dbReference type="ARBA" id="ARBA00022692"/>
    </source>
</evidence>
<name>A0AAW0T322_SCYPA</name>
<organism evidence="21 22">
    <name type="scientific">Scylla paramamosain</name>
    <name type="common">Mud crab</name>
    <dbReference type="NCBI Taxonomy" id="85552"/>
    <lineage>
        <taxon>Eukaryota</taxon>
        <taxon>Metazoa</taxon>
        <taxon>Ecdysozoa</taxon>
        <taxon>Arthropoda</taxon>
        <taxon>Crustacea</taxon>
        <taxon>Multicrustacea</taxon>
        <taxon>Malacostraca</taxon>
        <taxon>Eumalacostraca</taxon>
        <taxon>Eucarida</taxon>
        <taxon>Decapoda</taxon>
        <taxon>Pleocyemata</taxon>
        <taxon>Brachyura</taxon>
        <taxon>Eubrachyura</taxon>
        <taxon>Portunoidea</taxon>
        <taxon>Portunidae</taxon>
        <taxon>Portuninae</taxon>
        <taxon>Scylla</taxon>
    </lineage>
</organism>
<dbReference type="GO" id="GO:0050650">
    <property type="term" value="P:chondroitin sulfate proteoglycan biosynthetic process"/>
    <property type="evidence" value="ECO:0007669"/>
    <property type="project" value="TreeGrafter"/>
</dbReference>
<proteinExistence type="inferred from homology"/>
<comment type="subcellular location">
    <subcellularLocation>
        <location evidence="2 20">Golgi apparatus membrane</location>
        <topology evidence="2 20">Single-pass type II membrane protein</topology>
    </subcellularLocation>
</comment>
<evidence type="ECO:0000256" key="17">
    <source>
        <dbReference type="PIRSR" id="PIRSR605027-2"/>
    </source>
</evidence>
<feature type="site" description="Interaction with galactose moiety of substrate glycoprotein" evidence="19">
    <location>
        <position position="232"/>
    </location>
</feature>
<keyword evidence="7 20" id="KW-0812">Transmembrane</keyword>
<evidence type="ECO:0000256" key="18">
    <source>
        <dbReference type="PIRSR" id="PIRSR605027-3"/>
    </source>
</evidence>
<evidence type="ECO:0000256" key="8">
    <source>
        <dbReference type="ARBA" id="ARBA00022723"/>
    </source>
</evidence>
<dbReference type="CDD" id="cd00218">
    <property type="entry name" value="GlcAT-I"/>
    <property type="match status" value="1"/>
</dbReference>
<dbReference type="GO" id="GO:0000139">
    <property type="term" value="C:Golgi membrane"/>
    <property type="evidence" value="ECO:0007669"/>
    <property type="project" value="UniProtKB-SubCell"/>
</dbReference>
<dbReference type="PANTHER" id="PTHR10896:SF65">
    <property type="entry name" value="GALACTOSYLGALACTOSYLXYLOSYLPROTEIN 3-BETA-GLUCURONOSYLTRANSFERASE 3"/>
    <property type="match status" value="1"/>
</dbReference>
<dbReference type="EMBL" id="JARAKH010000041">
    <property type="protein sequence ID" value="KAK8381257.1"/>
    <property type="molecule type" value="Genomic_DNA"/>
</dbReference>
<accession>A0AAW0T322</accession>
<evidence type="ECO:0000256" key="2">
    <source>
        <dbReference type="ARBA" id="ARBA00004323"/>
    </source>
</evidence>
<comment type="pathway">
    <text evidence="3 20">Protein modification; protein glycosylation.</text>
</comment>
<keyword evidence="8 18" id="KW-0479">Metal-binding</keyword>
<feature type="binding site" evidence="17">
    <location>
        <position position="169"/>
    </location>
    <ligand>
        <name>UDP-alpha-D-glucuronate</name>
        <dbReference type="ChEBI" id="CHEBI:58052"/>
    </ligand>
</feature>
<dbReference type="Proteomes" id="UP001487740">
    <property type="component" value="Unassembled WGS sequence"/>
</dbReference>
<dbReference type="FunFam" id="3.90.550.10:FF:000044">
    <property type="entry name" value="Galactosylgalactosylxylosylprotein 3-beta-glucuronosyltransferase"/>
    <property type="match status" value="1"/>
</dbReference>
<keyword evidence="13" id="KW-0325">Glycoprotein</keyword>
<dbReference type="InterPro" id="IPR005027">
    <property type="entry name" value="Glyco_trans_43"/>
</dbReference>
<evidence type="ECO:0000313" key="22">
    <source>
        <dbReference type="Proteomes" id="UP001487740"/>
    </source>
</evidence>
<evidence type="ECO:0000256" key="9">
    <source>
        <dbReference type="ARBA" id="ARBA00022968"/>
    </source>
</evidence>
<evidence type="ECO:0000256" key="3">
    <source>
        <dbReference type="ARBA" id="ARBA00004922"/>
    </source>
</evidence>
<protein>
    <recommendedName>
        <fullName evidence="5 20">Galactosylgalactosylxylosylprotein 3-beta-glucuronosyltransferase</fullName>
        <ecNumber evidence="5 20">2.4.1.135</ecNumber>
    </recommendedName>
</protein>
<evidence type="ECO:0000256" key="5">
    <source>
        <dbReference type="ARBA" id="ARBA00012641"/>
    </source>
</evidence>
<dbReference type="SUPFAM" id="SSF53448">
    <property type="entry name" value="Nucleotide-diphospho-sugar transferases"/>
    <property type="match status" value="1"/>
</dbReference>
<dbReference type="PANTHER" id="PTHR10896">
    <property type="entry name" value="GALACTOSYLGALACTOSYLXYLOSYLPROTEIN 3-BETA-GLUCURONOSYLTRANSFERASE BETA-1,3-GLUCURONYLTRANSFERASE"/>
    <property type="match status" value="1"/>
</dbReference>
<feature type="binding site" evidence="17">
    <location>
        <begin position="94"/>
        <end position="96"/>
    </location>
    <ligand>
        <name>UDP-alpha-D-glucuronate</name>
        <dbReference type="ChEBI" id="CHEBI:58052"/>
    </ligand>
</feature>
<reference evidence="21 22" key="1">
    <citation type="submission" date="2023-03" db="EMBL/GenBank/DDBJ databases">
        <title>High-quality genome of Scylla paramamosain provides insights in environmental adaptation.</title>
        <authorList>
            <person name="Zhang L."/>
        </authorList>
    </citation>
    <scope>NUCLEOTIDE SEQUENCE [LARGE SCALE GENOMIC DNA]</scope>
    <source>
        <strain evidence="21">LZ_2023a</strain>
        <tissue evidence="21">Muscle</tissue>
    </source>
</reference>
<dbReference type="Pfam" id="PF03360">
    <property type="entry name" value="Glyco_transf_43"/>
    <property type="match status" value="1"/>
</dbReference>
<evidence type="ECO:0000256" key="15">
    <source>
        <dbReference type="ARBA" id="ARBA00047979"/>
    </source>
</evidence>
<evidence type="ECO:0000256" key="20">
    <source>
        <dbReference type="RuleBase" id="RU363127"/>
    </source>
</evidence>
<keyword evidence="14 18" id="KW-0464">Manganese</keyword>
<gene>
    <name evidence="21" type="ORF">O3P69_008253</name>
</gene>
<evidence type="ECO:0000256" key="6">
    <source>
        <dbReference type="ARBA" id="ARBA00022679"/>
    </source>
</evidence>
<dbReference type="GO" id="GO:0015018">
    <property type="term" value="F:galactosylgalactosylxylosylprotein 3-beta-glucuronosyltransferase activity"/>
    <property type="evidence" value="ECO:0007669"/>
    <property type="project" value="UniProtKB-UniRule"/>
</dbReference>
<evidence type="ECO:0000256" key="10">
    <source>
        <dbReference type="ARBA" id="ARBA00022989"/>
    </source>
</evidence>
<feature type="binding site" evidence="18">
    <location>
        <position position="201"/>
    </location>
    <ligand>
        <name>Mn(2+)</name>
        <dbReference type="ChEBI" id="CHEBI:29035"/>
    </ligand>
</feature>
<keyword evidence="9 20" id="KW-0735">Signal-anchor</keyword>
<evidence type="ECO:0000256" key="19">
    <source>
        <dbReference type="PIRSR" id="PIRSR605027-4"/>
    </source>
</evidence>
<evidence type="ECO:0000256" key="14">
    <source>
        <dbReference type="ARBA" id="ARBA00023211"/>
    </source>
</evidence>
<comment type="cofactor">
    <cofactor evidence="1 18 20">
        <name>Mn(2+)</name>
        <dbReference type="ChEBI" id="CHEBI:29035"/>
    </cofactor>
</comment>
<feature type="binding site" evidence="17">
    <location>
        <position position="174"/>
    </location>
    <ligand>
        <name>UDP-alpha-D-glucuronate</name>
        <dbReference type="ChEBI" id="CHEBI:58052"/>
    </ligand>
</feature>
<evidence type="ECO:0000256" key="12">
    <source>
        <dbReference type="ARBA" id="ARBA00023136"/>
    </source>
</evidence>
<dbReference type="InterPro" id="IPR029044">
    <property type="entry name" value="Nucleotide-diphossugar_trans"/>
</dbReference>
<keyword evidence="6 20" id="KW-0808">Transferase</keyword>
<feature type="binding site" evidence="17">
    <location>
        <position position="126"/>
    </location>
    <ligand>
        <name>UDP-alpha-D-glucuronate</name>
        <dbReference type="ChEBI" id="CHEBI:58052"/>
    </ligand>
</feature>
<keyword evidence="10 20" id="KW-1133">Transmembrane helix</keyword>
<feature type="site" description="Interaction with galactose moiety of substrate glycoprotein" evidence="19">
    <location>
        <position position="324"/>
    </location>
</feature>
<evidence type="ECO:0000256" key="16">
    <source>
        <dbReference type="PIRSR" id="PIRSR605027-1"/>
    </source>
</evidence>
<comment type="catalytic activity">
    <reaction evidence="15 20">
        <text>3-O-(beta-D-galactosyl-(1-&gt;3)-beta-D-galactosyl-(1-&gt;4)-beta-D-xylosyl)-L-seryl-[protein] + UDP-alpha-D-glucuronate = 3-O-(beta-D-GlcA-(1-&gt;3)-beta-D-Gal-(1-&gt;3)-beta-D-Gal-(1-&gt;4)-beta-D-Xyl)-L-seryl-[protein] + UDP + H(+)</text>
        <dbReference type="Rhea" id="RHEA:24168"/>
        <dbReference type="Rhea" id="RHEA-COMP:12571"/>
        <dbReference type="Rhea" id="RHEA-COMP:12573"/>
        <dbReference type="ChEBI" id="CHEBI:15378"/>
        <dbReference type="ChEBI" id="CHEBI:58052"/>
        <dbReference type="ChEBI" id="CHEBI:58223"/>
        <dbReference type="ChEBI" id="CHEBI:132090"/>
        <dbReference type="ChEBI" id="CHEBI:132093"/>
        <dbReference type="EC" id="2.4.1.135"/>
    </reaction>
</comment>
<evidence type="ECO:0000256" key="11">
    <source>
        <dbReference type="ARBA" id="ARBA00023034"/>
    </source>
</evidence>
<evidence type="ECO:0000256" key="1">
    <source>
        <dbReference type="ARBA" id="ARBA00001936"/>
    </source>
</evidence>
<keyword evidence="12 20" id="KW-0472">Membrane</keyword>
<sequence length="341" mass="39219">MGSLNLYILKRRIRKWWKYLVVLIFLLAVYFGGFFHITGNISTTPPSEHSRNTMKEVFALRRQIRLLKSVLKQYSIPEKEYSDVLLPVIYVITPTYTRPQQKAELTSRLKSVFLHVPALHWIVVEDAPKKSQMVSNFLESSGLTHTHLHQSTPQEWKLKDSDPKWRKPRGVLQRNAGIRWLRSKFAHDANPRGVVYFADDDNTYSVELFHEMRDTHKVSVWPVALVGGVLVERPLVGSNGQVSSWLAGWKADRPFAMDMAGFAVNLSLLLNKSGVEFSIDAPIGFQESVFLEKLITQEELEPKADLCTKVYVWHTRTEQPDLKQEIRLNKVGKHTDEGIEL</sequence>
<feature type="binding site" evidence="17">
    <location>
        <begin position="314"/>
        <end position="316"/>
    </location>
    <ligand>
        <name>UDP-alpha-D-glucuronate</name>
        <dbReference type="ChEBI" id="CHEBI:58052"/>
    </ligand>
</feature>
<feature type="binding site" evidence="17">
    <location>
        <begin position="199"/>
        <end position="201"/>
    </location>
    <ligand>
        <name>UDP-alpha-D-glucuronate</name>
        <dbReference type="ChEBI" id="CHEBI:58052"/>
    </ligand>
</feature>
<feature type="active site" description="Proton donor/acceptor" evidence="16">
    <location>
        <position position="287"/>
    </location>
</feature>
<feature type="transmembrane region" description="Helical" evidence="20">
    <location>
        <begin position="16"/>
        <end position="37"/>
    </location>
</feature>
<dbReference type="GO" id="GO:0005975">
    <property type="term" value="P:carbohydrate metabolic process"/>
    <property type="evidence" value="ECO:0007669"/>
    <property type="project" value="TreeGrafter"/>
</dbReference>
<keyword evidence="11 20" id="KW-0333">Golgi apparatus</keyword>
<dbReference type="Gene3D" id="3.90.550.10">
    <property type="entry name" value="Spore Coat Polysaccharide Biosynthesis Protein SpsA, Chain A"/>
    <property type="match status" value="1"/>
</dbReference>
<comment type="similarity">
    <text evidence="4 20">Belongs to the glycosyltransferase 43 family.</text>
</comment>